<evidence type="ECO:0000313" key="2">
    <source>
        <dbReference type="Proteomes" id="UP000269276"/>
    </source>
</evidence>
<dbReference type="PANTHER" id="PTHR11409:SF37">
    <property type="entry name" value="ADENOSINE DEAMINASE DOMAIN-CONTAINING PROTEIN"/>
    <property type="match status" value="1"/>
</dbReference>
<dbReference type="EMBL" id="QWIP01001931">
    <property type="protein sequence ID" value="RMY42863.1"/>
    <property type="molecule type" value="Genomic_DNA"/>
</dbReference>
<accession>A0A3M7BST9</accession>
<proteinExistence type="predicted"/>
<dbReference type="Proteomes" id="UP000269276">
    <property type="component" value="Unassembled WGS sequence"/>
</dbReference>
<feature type="non-terminal residue" evidence="1">
    <location>
        <position position="302"/>
    </location>
</feature>
<comment type="caution">
    <text evidence="1">The sequence shown here is derived from an EMBL/GenBank/DDBJ whole genome shotgun (WGS) entry which is preliminary data.</text>
</comment>
<dbReference type="SUPFAM" id="SSF51556">
    <property type="entry name" value="Metallo-dependent hydrolases"/>
    <property type="match status" value="1"/>
</dbReference>
<dbReference type="Gene3D" id="3.20.20.140">
    <property type="entry name" value="Metal-dependent hydrolases"/>
    <property type="match status" value="1"/>
</dbReference>
<dbReference type="OrthoDB" id="7202371at2759"/>
<name>A0A3M7BST9_HORWE</name>
<dbReference type="PANTHER" id="PTHR11409">
    <property type="entry name" value="ADENOSINE DEAMINASE"/>
    <property type="match status" value="1"/>
</dbReference>
<reference evidence="1 2" key="1">
    <citation type="journal article" date="2018" name="BMC Genomics">
        <title>Genomic evidence for intraspecific hybridization in a clonal and extremely halotolerant yeast.</title>
        <authorList>
            <person name="Gostincar C."/>
            <person name="Stajich J.E."/>
            <person name="Zupancic J."/>
            <person name="Zalar P."/>
            <person name="Gunde-Cimerman N."/>
        </authorList>
    </citation>
    <scope>NUCLEOTIDE SEQUENCE [LARGE SCALE GENOMIC DNA]</scope>
    <source>
        <strain evidence="1 2">EXF-2682</strain>
    </source>
</reference>
<dbReference type="InterPro" id="IPR032466">
    <property type="entry name" value="Metal_Hydrolase"/>
</dbReference>
<protein>
    <recommendedName>
        <fullName evidence="3">Adenosine deaminase domain-containing protein</fullName>
    </recommendedName>
</protein>
<dbReference type="GO" id="GO:0046103">
    <property type="term" value="P:inosine biosynthetic process"/>
    <property type="evidence" value="ECO:0007669"/>
    <property type="project" value="TreeGrafter"/>
</dbReference>
<dbReference type="GO" id="GO:0006154">
    <property type="term" value="P:adenosine catabolic process"/>
    <property type="evidence" value="ECO:0007669"/>
    <property type="project" value="TreeGrafter"/>
</dbReference>
<sequence length="302" mass="35231">MGGQFLPNKSRMERSLVFDISRHMPKGCHLHIHFNTELPPELLLSRARKLNDTMFVRTTRPLLTKDDFEKAEVVFNVMPSTTTSAEIFSMEYNPDVKAENANPWMRWADFRLSFPHDLVHEERPEGLGDAECWAREKMTLTAERVYSDKQTTNGIWACFNQGTRAFKGLMNYESVYRWYIGRAINSMIRDRVMYAELRPMLMDKTIPSDDGLRQLDHSAQMKIICEEVKRKTKKLEDRGELDKFPFGLKIIYCTPRSIPKARMQTELEDCIKLKQEFPDLICGFDLVGAEDRPNHIGFYCDL</sequence>
<evidence type="ECO:0008006" key="3">
    <source>
        <dbReference type="Google" id="ProtNLM"/>
    </source>
</evidence>
<gene>
    <name evidence="1" type="ORF">D0863_16343</name>
</gene>
<dbReference type="InterPro" id="IPR006330">
    <property type="entry name" value="Ado/ade_deaminase"/>
</dbReference>
<organism evidence="1 2">
    <name type="scientific">Hortaea werneckii</name>
    <name type="common">Black yeast</name>
    <name type="synonym">Cladosporium werneckii</name>
    <dbReference type="NCBI Taxonomy" id="91943"/>
    <lineage>
        <taxon>Eukaryota</taxon>
        <taxon>Fungi</taxon>
        <taxon>Dikarya</taxon>
        <taxon>Ascomycota</taxon>
        <taxon>Pezizomycotina</taxon>
        <taxon>Dothideomycetes</taxon>
        <taxon>Dothideomycetidae</taxon>
        <taxon>Mycosphaerellales</taxon>
        <taxon>Teratosphaeriaceae</taxon>
        <taxon>Hortaea</taxon>
    </lineage>
</organism>
<dbReference type="GO" id="GO:0004000">
    <property type="term" value="F:adenosine deaminase activity"/>
    <property type="evidence" value="ECO:0007669"/>
    <property type="project" value="TreeGrafter"/>
</dbReference>
<dbReference type="AlphaFoldDB" id="A0A3M7BST9"/>
<evidence type="ECO:0000313" key="1">
    <source>
        <dbReference type="EMBL" id="RMY42863.1"/>
    </source>
</evidence>